<evidence type="ECO:0000313" key="1">
    <source>
        <dbReference type="EMBL" id="BAT89301.1"/>
    </source>
</evidence>
<keyword evidence="2" id="KW-1185">Reference proteome</keyword>
<gene>
    <name evidence="1" type="primary">Vigan.06G022300</name>
    <name evidence="1" type="ORF">VIGAN_06022300</name>
</gene>
<dbReference type="EMBL" id="AP015039">
    <property type="protein sequence ID" value="BAT89301.1"/>
    <property type="molecule type" value="Genomic_DNA"/>
</dbReference>
<organism evidence="1 2">
    <name type="scientific">Vigna angularis var. angularis</name>
    <dbReference type="NCBI Taxonomy" id="157739"/>
    <lineage>
        <taxon>Eukaryota</taxon>
        <taxon>Viridiplantae</taxon>
        <taxon>Streptophyta</taxon>
        <taxon>Embryophyta</taxon>
        <taxon>Tracheophyta</taxon>
        <taxon>Spermatophyta</taxon>
        <taxon>Magnoliopsida</taxon>
        <taxon>eudicotyledons</taxon>
        <taxon>Gunneridae</taxon>
        <taxon>Pentapetalae</taxon>
        <taxon>rosids</taxon>
        <taxon>fabids</taxon>
        <taxon>Fabales</taxon>
        <taxon>Fabaceae</taxon>
        <taxon>Papilionoideae</taxon>
        <taxon>50 kb inversion clade</taxon>
        <taxon>NPAAA clade</taxon>
        <taxon>indigoferoid/millettioid clade</taxon>
        <taxon>Phaseoleae</taxon>
        <taxon>Vigna</taxon>
    </lineage>
</organism>
<dbReference type="AlphaFoldDB" id="A0A0S3S8Y3"/>
<accession>A0A0S3S8Y3</accession>
<proteinExistence type="predicted"/>
<name>A0A0S3S8Y3_PHAAN</name>
<sequence>MMEMWREKEWRRKPRLQGVEDDKSNWQNGGPSPFFSHVQAKICWQKFPLETKQIAEMKEGHTVVVKDFGNKRRALGSVESQL</sequence>
<dbReference type="Proteomes" id="UP000291084">
    <property type="component" value="Chromosome 6"/>
</dbReference>
<evidence type="ECO:0000313" key="2">
    <source>
        <dbReference type="Proteomes" id="UP000291084"/>
    </source>
</evidence>
<protein>
    <submittedName>
        <fullName evidence="1">Uncharacterized protein</fullName>
    </submittedName>
</protein>
<reference evidence="1 2" key="1">
    <citation type="journal article" date="2015" name="Sci. Rep.">
        <title>The power of single molecule real-time sequencing technology in the de novo assembly of a eukaryotic genome.</title>
        <authorList>
            <person name="Sakai H."/>
            <person name="Naito K."/>
            <person name="Ogiso-Tanaka E."/>
            <person name="Takahashi Y."/>
            <person name="Iseki K."/>
            <person name="Muto C."/>
            <person name="Satou K."/>
            <person name="Teruya K."/>
            <person name="Shiroma A."/>
            <person name="Shimoji M."/>
            <person name="Hirano T."/>
            <person name="Itoh T."/>
            <person name="Kaga A."/>
            <person name="Tomooka N."/>
        </authorList>
    </citation>
    <scope>NUCLEOTIDE SEQUENCE [LARGE SCALE GENOMIC DNA]</scope>
    <source>
        <strain evidence="2">cv. Shumari</strain>
    </source>
</reference>